<dbReference type="PROSITE" id="PS51417">
    <property type="entry name" value="ARF"/>
    <property type="match status" value="1"/>
</dbReference>
<evidence type="ECO:0000256" key="3">
    <source>
        <dbReference type="ARBA" id="ARBA00020256"/>
    </source>
</evidence>
<evidence type="ECO:0000256" key="6">
    <source>
        <dbReference type="ARBA" id="ARBA00022824"/>
    </source>
</evidence>
<organism evidence="12 13">
    <name type="scientific">Sanghuangporus baumii</name>
    <name type="common">Phellinus baumii</name>
    <dbReference type="NCBI Taxonomy" id="108892"/>
    <lineage>
        <taxon>Eukaryota</taxon>
        <taxon>Fungi</taxon>
        <taxon>Dikarya</taxon>
        <taxon>Basidiomycota</taxon>
        <taxon>Agaricomycotina</taxon>
        <taxon>Agaricomycetes</taxon>
        <taxon>Hymenochaetales</taxon>
        <taxon>Hymenochaetaceae</taxon>
        <taxon>Sanghuangporus</taxon>
    </lineage>
</organism>
<proteinExistence type="inferred from homology"/>
<name>A0A9Q5I199_SANBA</name>
<evidence type="ECO:0000256" key="1">
    <source>
        <dbReference type="ARBA" id="ARBA00004389"/>
    </source>
</evidence>
<evidence type="ECO:0000256" key="10">
    <source>
        <dbReference type="ARBA" id="ARBA00023170"/>
    </source>
</evidence>
<keyword evidence="6" id="KW-0256">Endoplasmic reticulum</keyword>
<dbReference type="InterPro" id="IPR027417">
    <property type="entry name" value="P-loop_NTPase"/>
</dbReference>
<comment type="caution">
    <text evidence="12">The sequence shown here is derived from an EMBL/GenBank/DDBJ whole genome shotgun (WGS) entry which is preliminary data.</text>
</comment>
<keyword evidence="4 11" id="KW-0812">Transmembrane</keyword>
<dbReference type="Pfam" id="PF09439">
    <property type="entry name" value="SRPRB"/>
    <property type="match status" value="1"/>
</dbReference>
<evidence type="ECO:0000256" key="7">
    <source>
        <dbReference type="ARBA" id="ARBA00022989"/>
    </source>
</evidence>
<sequence length="284" mass="30654">MPSQRTPVTLPAFPPSVLLAVSLAISLLAILIIVYISKSRSSSKKNLVLLLGNEDAGKSAILSTIVYEHTLPSHTSFQVNSSYIPESFLPKRQLQIVDVPGHPRLRDTFKTYISDSKAIVFVVDASTITRNGRDVADTSSSRHLHHILHALTSLPPTHILPPLLILAHKFDLLSSSSTQDRSTLAISRVRTVLERELEKRRQVAAGGVSVEGLGAEGEGTEMGGLECGSSPAFRFSEWEGGEVGFAASFVRVGESVSSEEGREEKSANGFSGLDALRTWIDGLP</sequence>
<evidence type="ECO:0000256" key="5">
    <source>
        <dbReference type="ARBA" id="ARBA00022741"/>
    </source>
</evidence>
<keyword evidence="7 11" id="KW-1133">Transmembrane helix</keyword>
<dbReference type="InterPro" id="IPR024156">
    <property type="entry name" value="Small_GTPase_ARF"/>
</dbReference>
<evidence type="ECO:0000256" key="9">
    <source>
        <dbReference type="ARBA" id="ARBA00023136"/>
    </source>
</evidence>
<dbReference type="GO" id="GO:0034067">
    <property type="term" value="P:protein localization to Golgi apparatus"/>
    <property type="evidence" value="ECO:0007669"/>
    <property type="project" value="TreeGrafter"/>
</dbReference>
<dbReference type="GO" id="GO:0003924">
    <property type="term" value="F:GTPase activity"/>
    <property type="evidence" value="ECO:0007669"/>
    <property type="project" value="TreeGrafter"/>
</dbReference>
<dbReference type="GO" id="GO:0005789">
    <property type="term" value="C:endoplasmic reticulum membrane"/>
    <property type="evidence" value="ECO:0007669"/>
    <property type="project" value="UniProtKB-SubCell"/>
</dbReference>
<keyword evidence="10" id="KW-0675">Receptor</keyword>
<dbReference type="AlphaFoldDB" id="A0A9Q5I199"/>
<comment type="similarity">
    <text evidence="2">Belongs to the SRP receptor beta subunit family.</text>
</comment>
<dbReference type="Gene3D" id="3.40.50.300">
    <property type="entry name" value="P-loop containing nucleotide triphosphate hydrolases"/>
    <property type="match status" value="1"/>
</dbReference>
<evidence type="ECO:0000256" key="11">
    <source>
        <dbReference type="SAM" id="Phobius"/>
    </source>
</evidence>
<keyword evidence="13" id="KW-1185">Reference proteome</keyword>
<accession>A0A9Q5I199</accession>
<evidence type="ECO:0000256" key="8">
    <source>
        <dbReference type="ARBA" id="ARBA00023134"/>
    </source>
</evidence>
<dbReference type="Proteomes" id="UP000757232">
    <property type="component" value="Unassembled WGS sequence"/>
</dbReference>
<gene>
    <name evidence="12" type="ORF">A7U60_g3015</name>
</gene>
<evidence type="ECO:0000256" key="4">
    <source>
        <dbReference type="ARBA" id="ARBA00022692"/>
    </source>
</evidence>
<comment type="subcellular location">
    <subcellularLocation>
        <location evidence="1">Endoplasmic reticulum membrane</location>
        <topology evidence="1">Single-pass membrane protein</topology>
    </subcellularLocation>
</comment>
<dbReference type="EMBL" id="LNZH02000148">
    <property type="protein sequence ID" value="OCB89833.1"/>
    <property type="molecule type" value="Genomic_DNA"/>
</dbReference>
<protein>
    <recommendedName>
        <fullName evidence="3">Signal recognition particle receptor subunit beta</fullName>
    </recommendedName>
</protein>
<dbReference type="PANTHER" id="PTHR45909">
    <property type="entry name" value="ADP-RIBOSYLATION FACTOR-RELATED PROTEIN 1"/>
    <property type="match status" value="1"/>
</dbReference>
<evidence type="ECO:0000313" key="13">
    <source>
        <dbReference type="Proteomes" id="UP000757232"/>
    </source>
</evidence>
<dbReference type="GO" id="GO:0005794">
    <property type="term" value="C:Golgi apparatus"/>
    <property type="evidence" value="ECO:0007669"/>
    <property type="project" value="TreeGrafter"/>
</dbReference>
<keyword evidence="9 11" id="KW-0472">Membrane</keyword>
<reference evidence="12" key="1">
    <citation type="submission" date="2016-06" db="EMBL/GenBank/DDBJ databases">
        <title>Draft Genome sequence of the fungus Inonotus baumii.</title>
        <authorList>
            <person name="Zhu H."/>
            <person name="Lin W."/>
        </authorList>
    </citation>
    <scope>NUCLEOTIDE SEQUENCE</scope>
    <source>
        <strain evidence="12">821</strain>
    </source>
</reference>
<keyword evidence="5" id="KW-0547">Nucleotide-binding</keyword>
<dbReference type="OrthoDB" id="41266at2759"/>
<dbReference type="GO" id="GO:0043001">
    <property type="term" value="P:Golgi to plasma membrane protein transport"/>
    <property type="evidence" value="ECO:0007669"/>
    <property type="project" value="TreeGrafter"/>
</dbReference>
<dbReference type="GO" id="GO:0005525">
    <property type="term" value="F:GTP binding"/>
    <property type="evidence" value="ECO:0007669"/>
    <property type="project" value="UniProtKB-KW"/>
</dbReference>
<dbReference type="GO" id="GO:0006886">
    <property type="term" value="P:intracellular protein transport"/>
    <property type="evidence" value="ECO:0007669"/>
    <property type="project" value="TreeGrafter"/>
</dbReference>
<keyword evidence="8" id="KW-0342">GTP-binding</keyword>
<dbReference type="InterPro" id="IPR019009">
    <property type="entry name" value="SRP_receptor_beta_su"/>
</dbReference>
<feature type="transmembrane region" description="Helical" evidence="11">
    <location>
        <begin position="12"/>
        <end position="36"/>
    </location>
</feature>
<dbReference type="PANTHER" id="PTHR45909:SF1">
    <property type="entry name" value="ADP-RIBOSYLATION FACTOR-RELATED PROTEIN 1"/>
    <property type="match status" value="1"/>
</dbReference>
<dbReference type="SUPFAM" id="SSF52540">
    <property type="entry name" value="P-loop containing nucleoside triphosphate hydrolases"/>
    <property type="match status" value="1"/>
</dbReference>
<evidence type="ECO:0000313" key="12">
    <source>
        <dbReference type="EMBL" id="OCB89833.1"/>
    </source>
</evidence>
<evidence type="ECO:0000256" key="2">
    <source>
        <dbReference type="ARBA" id="ARBA00005619"/>
    </source>
</evidence>